<gene>
    <name evidence="1" type="ORF">E2C01_090381</name>
</gene>
<comment type="caution">
    <text evidence="1">The sequence shown here is derived from an EMBL/GenBank/DDBJ whole genome shotgun (WGS) entry which is preliminary data.</text>
</comment>
<name>A0A5B7JS30_PORTR</name>
<evidence type="ECO:0000313" key="1">
    <source>
        <dbReference type="EMBL" id="MPC95184.1"/>
    </source>
</evidence>
<sequence>MPWTILYIVIRSPCSLLSCKIGTPISFSLSSYVKSFSCGTIFVSNLLYPF</sequence>
<evidence type="ECO:0000313" key="2">
    <source>
        <dbReference type="Proteomes" id="UP000324222"/>
    </source>
</evidence>
<dbReference type="EMBL" id="VSRR010101258">
    <property type="protein sequence ID" value="MPC95184.1"/>
    <property type="molecule type" value="Genomic_DNA"/>
</dbReference>
<proteinExistence type="predicted"/>
<dbReference type="AlphaFoldDB" id="A0A5B7JS30"/>
<reference evidence="1 2" key="1">
    <citation type="submission" date="2019-05" db="EMBL/GenBank/DDBJ databases">
        <title>Another draft genome of Portunus trituberculatus and its Hox gene families provides insights of decapod evolution.</title>
        <authorList>
            <person name="Jeong J.-H."/>
            <person name="Song I."/>
            <person name="Kim S."/>
            <person name="Choi T."/>
            <person name="Kim D."/>
            <person name="Ryu S."/>
            <person name="Kim W."/>
        </authorList>
    </citation>
    <scope>NUCLEOTIDE SEQUENCE [LARGE SCALE GENOMIC DNA]</scope>
    <source>
        <tissue evidence="1">Muscle</tissue>
    </source>
</reference>
<keyword evidence="2" id="KW-1185">Reference proteome</keyword>
<protein>
    <submittedName>
        <fullName evidence="1">Uncharacterized protein</fullName>
    </submittedName>
</protein>
<dbReference type="Proteomes" id="UP000324222">
    <property type="component" value="Unassembled WGS sequence"/>
</dbReference>
<organism evidence="1 2">
    <name type="scientific">Portunus trituberculatus</name>
    <name type="common">Swimming crab</name>
    <name type="synonym">Neptunus trituberculatus</name>
    <dbReference type="NCBI Taxonomy" id="210409"/>
    <lineage>
        <taxon>Eukaryota</taxon>
        <taxon>Metazoa</taxon>
        <taxon>Ecdysozoa</taxon>
        <taxon>Arthropoda</taxon>
        <taxon>Crustacea</taxon>
        <taxon>Multicrustacea</taxon>
        <taxon>Malacostraca</taxon>
        <taxon>Eumalacostraca</taxon>
        <taxon>Eucarida</taxon>
        <taxon>Decapoda</taxon>
        <taxon>Pleocyemata</taxon>
        <taxon>Brachyura</taxon>
        <taxon>Eubrachyura</taxon>
        <taxon>Portunoidea</taxon>
        <taxon>Portunidae</taxon>
        <taxon>Portuninae</taxon>
        <taxon>Portunus</taxon>
    </lineage>
</organism>
<accession>A0A5B7JS30</accession>